<sequence>MIFNYQKSFGQDTIRIKGNLRETFLLESFELYPDKTFKWTNEYDLSWSEYGEYKIKENKLTFDFYIFMWKPISMSIKDSISQTPKILNTRIFEIEGKRIYPISEKGKRIIKMKDPYYKRKWSWLFGNKYEYKIIASKKLLPKI</sequence>
<keyword evidence="2" id="KW-1185">Reference proteome</keyword>
<comment type="caution">
    <text evidence="1">The sequence shown here is derived from an EMBL/GenBank/DDBJ whole genome shotgun (WGS) entry which is preliminary data.</text>
</comment>
<organism evidence="1 2">
    <name type="scientific">Polaribacter atrinae</name>
    <dbReference type="NCBI Taxonomy" id="1333662"/>
    <lineage>
        <taxon>Bacteria</taxon>
        <taxon>Pseudomonadati</taxon>
        <taxon>Bacteroidota</taxon>
        <taxon>Flavobacteriia</taxon>
        <taxon>Flavobacteriales</taxon>
        <taxon>Flavobacteriaceae</taxon>
    </lineage>
</organism>
<evidence type="ECO:0000313" key="1">
    <source>
        <dbReference type="EMBL" id="OAD46426.1"/>
    </source>
</evidence>
<dbReference type="AlphaFoldDB" id="A0A176TGA0"/>
<evidence type="ECO:0000313" key="2">
    <source>
        <dbReference type="Proteomes" id="UP000076923"/>
    </source>
</evidence>
<name>A0A176TGA0_9FLAO</name>
<gene>
    <name evidence="1" type="ORF">LPB303_02520</name>
</gene>
<accession>A0A176TGA0</accession>
<dbReference type="EMBL" id="LVWE01000003">
    <property type="protein sequence ID" value="OAD46426.1"/>
    <property type="molecule type" value="Genomic_DNA"/>
</dbReference>
<reference evidence="1 2" key="1">
    <citation type="submission" date="2016-02" db="EMBL/GenBank/DDBJ databases">
        <title>Draft genome sequence of Polaribacter atrinae KACC17473.</title>
        <authorList>
            <person name="Shin S.-K."/>
            <person name="Yi H."/>
        </authorList>
    </citation>
    <scope>NUCLEOTIDE SEQUENCE [LARGE SCALE GENOMIC DNA]</scope>
    <source>
        <strain evidence="1 2">KACC 17473</strain>
    </source>
</reference>
<proteinExistence type="predicted"/>
<dbReference type="Proteomes" id="UP000076923">
    <property type="component" value="Unassembled WGS sequence"/>
</dbReference>
<protein>
    <submittedName>
        <fullName evidence="1">Uncharacterized protein</fullName>
    </submittedName>
</protein>